<feature type="domain" description="RNA polymerase sigma-70 region 2" evidence="6">
    <location>
        <begin position="17"/>
        <end position="85"/>
    </location>
</feature>
<dbReference type="GO" id="GO:0003677">
    <property type="term" value="F:DNA binding"/>
    <property type="evidence" value="ECO:0007669"/>
    <property type="project" value="UniProtKB-KW"/>
</dbReference>
<dbReference type="Proteomes" id="UP000547458">
    <property type="component" value="Unassembled WGS sequence"/>
</dbReference>
<keyword evidence="3" id="KW-0731">Sigma factor</keyword>
<dbReference type="PANTHER" id="PTHR43133">
    <property type="entry name" value="RNA POLYMERASE ECF-TYPE SIGMA FACTO"/>
    <property type="match status" value="1"/>
</dbReference>
<dbReference type="GO" id="GO:0016987">
    <property type="term" value="F:sigma factor activity"/>
    <property type="evidence" value="ECO:0007669"/>
    <property type="project" value="UniProtKB-KW"/>
</dbReference>
<gene>
    <name evidence="8" type="ORF">BJ994_002341</name>
</gene>
<dbReference type="RefSeq" id="WP_167994341.1">
    <property type="nucleotide sequence ID" value="NZ_JAATJL010000001.1"/>
</dbReference>
<dbReference type="InterPro" id="IPR013249">
    <property type="entry name" value="RNA_pol_sigma70_r4_t2"/>
</dbReference>
<keyword evidence="2" id="KW-0805">Transcription regulation</keyword>
<dbReference type="InterPro" id="IPR036388">
    <property type="entry name" value="WH-like_DNA-bd_sf"/>
</dbReference>
<dbReference type="Pfam" id="PF04542">
    <property type="entry name" value="Sigma70_r2"/>
    <property type="match status" value="1"/>
</dbReference>
<dbReference type="GO" id="GO:0006352">
    <property type="term" value="P:DNA-templated transcription initiation"/>
    <property type="evidence" value="ECO:0007669"/>
    <property type="project" value="InterPro"/>
</dbReference>
<feature type="domain" description="RNA polymerase sigma factor 70 region 4 type 2" evidence="7">
    <location>
        <begin position="114"/>
        <end position="164"/>
    </location>
</feature>
<comment type="caution">
    <text evidence="8">The sequence shown here is derived from an EMBL/GenBank/DDBJ whole genome shotgun (WGS) entry which is preliminary data.</text>
</comment>
<dbReference type="Gene3D" id="1.10.1740.10">
    <property type="match status" value="1"/>
</dbReference>
<name>A0A846RUE5_9MICC</name>
<dbReference type="InterPro" id="IPR007627">
    <property type="entry name" value="RNA_pol_sigma70_r2"/>
</dbReference>
<evidence type="ECO:0000256" key="2">
    <source>
        <dbReference type="ARBA" id="ARBA00023015"/>
    </source>
</evidence>
<dbReference type="InterPro" id="IPR013325">
    <property type="entry name" value="RNA_pol_sigma_r2"/>
</dbReference>
<proteinExistence type="inferred from homology"/>
<dbReference type="SUPFAM" id="SSF88659">
    <property type="entry name" value="Sigma3 and sigma4 domains of RNA polymerase sigma factors"/>
    <property type="match status" value="1"/>
</dbReference>
<dbReference type="InterPro" id="IPR039425">
    <property type="entry name" value="RNA_pol_sigma-70-like"/>
</dbReference>
<dbReference type="PANTHER" id="PTHR43133:SF8">
    <property type="entry name" value="RNA POLYMERASE SIGMA FACTOR HI_1459-RELATED"/>
    <property type="match status" value="1"/>
</dbReference>
<keyword evidence="4" id="KW-0238">DNA-binding</keyword>
<dbReference type="EMBL" id="JAATJL010000001">
    <property type="protein sequence ID" value="NJC23265.1"/>
    <property type="molecule type" value="Genomic_DNA"/>
</dbReference>
<evidence type="ECO:0000256" key="4">
    <source>
        <dbReference type="ARBA" id="ARBA00023125"/>
    </source>
</evidence>
<dbReference type="Gene3D" id="1.10.10.10">
    <property type="entry name" value="Winged helix-like DNA-binding domain superfamily/Winged helix DNA-binding domain"/>
    <property type="match status" value="1"/>
</dbReference>
<keyword evidence="9" id="KW-1185">Reference proteome</keyword>
<dbReference type="NCBIfam" id="TIGR02937">
    <property type="entry name" value="sigma70-ECF"/>
    <property type="match status" value="1"/>
</dbReference>
<comment type="similarity">
    <text evidence="1">Belongs to the sigma-70 factor family. ECF subfamily.</text>
</comment>
<evidence type="ECO:0000313" key="8">
    <source>
        <dbReference type="EMBL" id="NJC23265.1"/>
    </source>
</evidence>
<evidence type="ECO:0000259" key="6">
    <source>
        <dbReference type="Pfam" id="PF04542"/>
    </source>
</evidence>
<accession>A0A846RUE5</accession>
<evidence type="ECO:0000256" key="5">
    <source>
        <dbReference type="ARBA" id="ARBA00023163"/>
    </source>
</evidence>
<reference evidence="8 9" key="1">
    <citation type="submission" date="2020-03" db="EMBL/GenBank/DDBJ databases">
        <title>Sequencing the genomes of 1000 actinobacteria strains.</title>
        <authorList>
            <person name="Klenk H.-P."/>
        </authorList>
    </citation>
    <scope>NUCLEOTIDE SEQUENCE [LARGE SCALE GENOMIC DNA]</scope>
    <source>
        <strain evidence="8 9">DSM 16403</strain>
    </source>
</reference>
<protein>
    <submittedName>
        <fullName evidence="8">RNA polymerase sigma-70 factor (ECF subfamily)</fullName>
    </submittedName>
</protein>
<evidence type="ECO:0000256" key="3">
    <source>
        <dbReference type="ARBA" id="ARBA00023082"/>
    </source>
</evidence>
<dbReference type="SUPFAM" id="SSF88946">
    <property type="entry name" value="Sigma2 domain of RNA polymerase sigma factors"/>
    <property type="match status" value="1"/>
</dbReference>
<sequence length="187" mass="21095">MRQASSPPDREHFFRALYDAVYPGLLKFVQRRSHADHAEDVVADTFLVVWRRLKEVPATDDDARAWIYGIARNILLNTRRGEQRRHALEVRLADPAVQPRDGSIADLAVSRADLSRAWNLLSETHQEALGLAVFEELKATQAAAVLGISPVAFRLRLSRARRTLRVYLDLLPQPEAMSASLSERTTS</sequence>
<evidence type="ECO:0000259" key="7">
    <source>
        <dbReference type="Pfam" id="PF08281"/>
    </source>
</evidence>
<dbReference type="AlphaFoldDB" id="A0A846RUE5"/>
<dbReference type="InterPro" id="IPR014284">
    <property type="entry name" value="RNA_pol_sigma-70_dom"/>
</dbReference>
<organism evidence="8 9">
    <name type="scientific">Arthrobacter pigmenti</name>
    <dbReference type="NCBI Taxonomy" id="271432"/>
    <lineage>
        <taxon>Bacteria</taxon>
        <taxon>Bacillati</taxon>
        <taxon>Actinomycetota</taxon>
        <taxon>Actinomycetes</taxon>
        <taxon>Micrococcales</taxon>
        <taxon>Micrococcaceae</taxon>
        <taxon>Arthrobacter</taxon>
    </lineage>
</organism>
<dbReference type="InterPro" id="IPR013324">
    <property type="entry name" value="RNA_pol_sigma_r3/r4-like"/>
</dbReference>
<evidence type="ECO:0000313" key="9">
    <source>
        <dbReference type="Proteomes" id="UP000547458"/>
    </source>
</evidence>
<evidence type="ECO:0000256" key="1">
    <source>
        <dbReference type="ARBA" id="ARBA00010641"/>
    </source>
</evidence>
<dbReference type="Pfam" id="PF08281">
    <property type="entry name" value="Sigma70_r4_2"/>
    <property type="match status" value="1"/>
</dbReference>
<keyword evidence="5" id="KW-0804">Transcription</keyword>